<name>A0A5B7KHV6_PORTR</name>
<dbReference type="Proteomes" id="UP000324222">
    <property type="component" value="Unassembled WGS sequence"/>
</dbReference>
<dbReference type="EMBL" id="VSRR010151072">
    <property type="protein sequence ID" value="MPD06406.1"/>
    <property type="molecule type" value="Genomic_DNA"/>
</dbReference>
<keyword evidence="2" id="KW-1185">Reference proteome</keyword>
<dbReference type="AlphaFoldDB" id="A0A5B7KHV6"/>
<accession>A0A5B7KHV6</accession>
<protein>
    <recommendedName>
        <fullName evidence="3">Endonuclease/exonuclease/phosphatase domain-containing protein</fullName>
    </recommendedName>
</protein>
<evidence type="ECO:0000313" key="1">
    <source>
        <dbReference type="EMBL" id="MPD06406.1"/>
    </source>
</evidence>
<proteinExistence type="predicted"/>
<comment type="caution">
    <text evidence="1">The sequence shown here is derived from an EMBL/GenBank/DDBJ whole genome shotgun (WGS) entry which is preliminary data.</text>
</comment>
<reference evidence="1 2" key="1">
    <citation type="submission" date="2019-05" db="EMBL/GenBank/DDBJ databases">
        <title>Another draft genome of Portunus trituberculatus and its Hox gene families provides insights of decapod evolution.</title>
        <authorList>
            <person name="Jeong J.-H."/>
            <person name="Song I."/>
            <person name="Kim S."/>
            <person name="Choi T."/>
            <person name="Kim D."/>
            <person name="Ryu S."/>
            <person name="Kim W."/>
        </authorList>
    </citation>
    <scope>NUCLEOTIDE SEQUENCE [LARGE SCALE GENOMIC DNA]</scope>
    <source>
        <tissue evidence="1">Muscle</tissue>
    </source>
</reference>
<gene>
    <name evidence="1" type="ORF">E2C01_102220</name>
</gene>
<evidence type="ECO:0008006" key="3">
    <source>
        <dbReference type="Google" id="ProtNLM"/>
    </source>
</evidence>
<evidence type="ECO:0000313" key="2">
    <source>
        <dbReference type="Proteomes" id="UP000324222"/>
    </source>
</evidence>
<sequence>MKKELIRKDRVIIVGDFNCKEIVWEDYEVVNGGGISLKEEIEHECPLGKNDHDVLSFELDTEISTDKIVEHREEKLIYIRANYNHMREFFNEIDWSVVYQEGDM</sequence>
<organism evidence="1 2">
    <name type="scientific">Portunus trituberculatus</name>
    <name type="common">Swimming crab</name>
    <name type="synonym">Neptunus trituberculatus</name>
    <dbReference type="NCBI Taxonomy" id="210409"/>
    <lineage>
        <taxon>Eukaryota</taxon>
        <taxon>Metazoa</taxon>
        <taxon>Ecdysozoa</taxon>
        <taxon>Arthropoda</taxon>
        <taxon>Crustacea</taxon>
        <taxon>Multicrustacea</taxon>
        <taxon>Malacostraca</taxon>
        <taxon>Eumalacostraca</taxon>
        <taxon>Eucarida</taxon>
        <taxon>Decapoda</taxon>
        <taxon>Pleocyemata</taxon>
        <taxon>Brachyura</taxon>
        <taxon>Eubrachyura</taxon>
        <taxon>Portunoidea</taxon>
        <taxon>Portunidae</taxon>
        <taxon>Portuninae</taxon>
        <taxon>Portunus</taxon>
    </lineage>
</organism>